<gene>
    <name evidence="2" type="ORF">FHR34_004002</name>
</gene>
<name>A0A7W7R4G0_KITKI</name>
<evidence type="ECO:0000256" key="1">
    <source>
        <dbReference type="SAM" id="MobiDB-lite"/>
    </source>
</evidence>
<evidence type="ECO:0000313" key="3">
    <source>
        <dbReference type="Proteomes" id="UP000540506"/>
    </source>
</evidence>
<sequence>MKQLVRRIGQTLALTLPVILVTTGTLAVTRVAWAPPIGDDQQVVAATSGAGAGIGRSPASGTTGPNGTGAAAVQPGQAPQDALRTDLLQELRSRGAGSALDLLERTMREQPSLTPYCTTLAKELGQATLKLYQGDVQRARSFARPVCDGSFAAGIAG</sequence>
<protein>
    <submittedName>
        <fullName evidence="2">Uncharacterized protein</fullName>
    </submittedName>
</protein>
<dbReference type="AlphaFoldDB" id="A0A7W7R4G0"/>
<feature type="region of interest" description="Disordered" evidence="1">
    <location>
        <begin position="54"/>
        <end position="79"/>
    </location>
</feature>
<dbReference type="EMBL" id="JACHJV010000001">
    <property type="protein sequence ID" value="MBB4925009.1"/>
    <property type="molecule type" value="Genomic_DNA"/>
</dbReference>
<feature type="compositionally biased region" description="Low complexity" evidence="1">
    <location>
        <begin position="57"/>
        <end position="79"/>
    </location>
</feature>
<organism evidence="2 3">
    <name type="scientific">Kitasatospora kifunensis</name>
    <name type="common">Streptomyces kifunensis</name>
    <dbReference type="NCBI Taxonomy" id="58351"/>
    <lineage>
        <taxon>Bacteria</taxon>
        <taxon>Bacillati</taxon>
        <taxon>Actinomycetota</taxon>
        <taxon>Actinomycetes</taxon>
        <taxon>Kitasatosporales</taxon>
        <taxon>Streptomycetaceae</taxon>
        <taxon>Kitasatospora</taxon>
    </lineage>
</organism>
<accession>A0A7W7R4G0</accession>
<dbReference type="RefSeq" id="WP_184936863.1">
    <property type="nucleotide sequence ID" value="NZ_JACHJV010000001.1"/>
</dbReference>
<evidence type="ECO:0000313" key="2">
    <source>
        <dbReference type="EMBL" id="MBB4925009.1"/>
    </source>
</evidence>
<keyword evidence="3" id="KW-1185">Reference proteome</keyword>
<proteinExistence type="predicted"/>
<comment type="caution">
    <text evidence="2">The sequence shown here is derived from an EMBL/GenBank/DDBJ whole genome shotgun (WGS) entry which is preliminary data.</text>
</comment>
<reference evidence="2 3" key="1">
    <citation type="submission" date="2020-08" db="EMBL/GenBank/DDBJ databases">
        <title>Sequencing the genomes of 1000 actinobacteria strains.</title>
        <authorList>
            <person name="Klenk H.-P."/>
        </authorList>
    </citation>
    <scope>NUCLEOTIDE SEQUENCE [LARGE SCALE GENOMIC DNA]</scope>
    <source>
        <strain evidence="2 3">DSM 41654</strain>
    </source>
</reference>
<dbReference type="Proteomes" id="UP000540506">
    <property type="component" value="Unassembled WGS sequence"/>
</dbReference>